<comment type="caution">
    <text evidence="1">The sequence shown here is derived from an EMBL/GenBank/DDBJ whole genome shotgun (WGS) entry which is preliminary data.</text>
</comment>
<dbReference type="AlphaFoldDB" id="A0A419EYU0"/>
<dbReference type="Pfam" id="PF00543">
    <property type="entry name" value="P-II"/>
    <property type="match status" value="1"/>
</dbReference>
<protein>
    <submittedName>
        <fullName evidence="1">P-II family nitrogen regulator</fullName>
    </submittedName>
</protein>
<dbReference type="PANTHER" id="PTHR30115">
    <property type="entry name" value="NITROGEN REGULATORY PROTEIN P-II"/>
    <property type="match status" value="1"/>
</dbReference>
<dbReference type="GO" id="GO:0005829">
    <property type="term" value="C:cytosol"/>
    <property type="evidence" value="ECO:0007669"/>
    <property type="project" value="TreeGrafter"/>
</dbReference>
<dbReference type="PROSITE" id="PS51343">
    <property type="entry name" value="PII_GLNB_DOM"/>
    <property type="match status" value="1"/>
</dbReference>
<accession>A0A419EYU0</accession>
<gene>
    <name evidence="1" type="ORF">C4532_09290</name>
</gene>
<dbReference type="EMBL" id="QZKI01000070">
    <property type="protein sequence ID" value="RJP70473.1"/>
    <property type="molecule type" value="Genomic_DNA"/>
</dbReference>
<evidence type="ECO:0000313" key="2">
    <source>
        <dbReference type="Proteomes" id="UP000285961"/>
    </source>
</evidence>
<dbReference type="Proteomes" id="UP000285961">
    <property type="component" value="Unassembled WGS sequence"/>
</dbReference>
<dbReference type="SUPFAM" id="SSF54913">
    <property type="entry name" value="GlnB-like"/>
    <property type="match status" value="1"/>
</dbReference>
<name>A0A419EYU0_9BACT</name>
<proteinExistence type="predicted"/>
<dbReference type="InterPro" id="IPR011322">
    <property type="entry name" value="N-reg_PII-like_a/b"/>
</dbReference>
<dbReference type="InterPro" id="IPR002187">
    <property type="entry name" value="N-reg_PII"/>
</dbReference>
<sequence>MKAILAIIKPHKLADVTLALRKLEGLAGMTVTDVRGFGRTRAEGAGELVPDDVADFVRKSRIDIICNDSVATTIVETIRKHAHTGAHGDGKIYSWSIEKAVRISSGETENDAV</sequence>
<dbReference type="InterPro" id="IPR015867">
    <property type="entry name" value="N-reg_PII/ATP_PRibTrfase_C"/>
</dbReference>
<dbReference type="GO" id="GO:0030234">
    <property type="term" value="F:enzyme regulator activity"/>
    <property type="evidence" value="ECO:0007669"/>
    <property type="project" value="InterPro"/>
</dbReference>
<dbReference type="Gene3D" id="3.30.70.120">
    <property type="match status" value="1"/>
</dbReference>
<reference evidence="1 2" key="1">
    <citation type="journal article" date="2017" name="ISME J.">
        <title>Energy and carbon metabolisms in a deep terrestrial subsurface fluid microbial community.</title>
        <authorList>
            <person name="Momper L."/>
            <person name="Jungbluth S.P."/>
            <person name="Lee M.D."/>
            <person name="Amend J.P."/>
        </authorList>
    </citation>
    <scope>NUCLEOTIDE SEQUENCE [LARGE SCALE GENOMIC DNA]</scope>
    <source>
        <strain evidence="1">SURF_17</strain>
    </source>
</reference>
<organism evidence="1 2">
    <name type="scientific">Candidatus Abyssobacteria bacterium SURF_17</name>
    <dbReference type="NCBI Taxonomy" id="2093361"/>
    <lineage>
        <taxon>Bacteria</taxon>
        <taxon>Pseudomonadati</taxon>
        <taxon>Candidatus Hydrogenedentota</taxon>
        <taxon>Candidatus Abyssobacteria</taxon>
    </lineage>
</organism>
<evidence type="ECO:0000313" key="1">
    <source>
        <dbReference type="EMBL" id="RJP70473.1"/>
    </source>
</evidence>
<dbReference type="GO" id="GO:0006808">
    <property type="term" value="P:regulation of nitrogen utilization"/>
    <property type="evidence" value="ECO:0007669"/>
    <property type="project" value="InterPro"/>
</dbReference>
<dbReference type="GO" id="GO:0005524">
    <property type="term" value="F:ATP binding"/>
    <property type="evidence" value="ECO:0007669"/>
    <property type="project" value="TreeGrafter"/>
</dbReference>
<dbReference type="SMART" id="SM00938">
    <property type="entry name" value="P-II"/>
    <property type="match status" value="1"/>
</dbReference>
<dbReference type="PRINTS" id="PR00340">
    <property type="entry name" value="PIIGLNB"/>
</dbReference>
<dbReference type="PANTHER" id="PTHR30115:SF11">
    <property type="entry name" value="NITROGEN REGULATORY PROTEIN P-II HOMOLOG"/>
    <property type="match status" value="1"/>
</dbReference>